<accession>A9BLM1</accession>
<dbReference type="EMBL" id="CP000884">
    <property type="protein sequence ID" value="ABX36506.1"/>
    <property type="molecule type" value="Genomic_DNA"/>
</dbReference>
<dbReference type="KEGG" id="dac:Daci_3875"/>
<protein>
    <submittedName>
        <fullName evidence="1">Uncharacterized protein</fullName>
    </submittedName>
</protein>
<reference evidence="2" key="2">
    <citation type="submission" date="2007-11" db="EMBL/GenBank/DDBJ databases">
        <title>Complete sequence of Delftia acidovorans DSM 14801 / SPH-1.</title>
        <authorList>
            <person name="Copeland A."/>
            <person name="Lucas S."/>
            <person name="Lapidus A."/>
            <person name="Barry K."/>
            <person name="Glavina del Rio T."/>
            <person name="Dalin E."/>
            <person name="Tice H."/>
            <person name="Pitluck S."/>
            <person name="Lowry S."/>
            <person name="Clum A."/>
            <person name="Schmutz J."/>
            <person name="Larimer F."/>
            <person name="Land M."/>
            <person name="Hauser L."/>
            <person name="Kyrpides N."/>
            <person name="Kim E."/>
            <person name="Schleheck D."/>
            <person name="Richardson P."/>
        </authorList>
    </citation>
    <scope>NUCLEOTIDE SEQUENCE [LARGE SCALE GENOMIC DNA]</scope>
    <source>
        <strain evidence="2">DSM 14801 / SPH-1</strain>
    </source>
</reference>
<dbReference type="Proteomes" id="UP000000784">
    <property type="component" value="Chromosome"/>
</dbReference>
<organism evidence="1 2">
    <name type="scientific">Delftia acidovorans (strain DSM 14801 / SPH-1)</name>
    <dbReference type="NCBI Taxonomy" id="398578"/>
    <lineage>
        <taxon>Bacteria</taxon>
        <taxon>Pseudomonadati</taxon>
        <taxon>Pseudomonadota</taxon>
        <taxon>Betaproteobacteria</taxon>
        <taxon>Burkholderiales</taxon>
        <taxon>Comamonadaceae</taxon>
        <taxon>Delftia</taxon>
    </lineage>
</organism>
<reference evidence="1 2" key="1">
    <citation type="journal article" date="2004" name="Appl. Environ. Microbiol.">
        <title>Mineralization of individual congeners of linear alkylbenzenesulfonate by defined pairs of heterotrophic bacteria.</title>
        <authorList>
            <person name="Schleheck D."/>
            <person name="Knepper T.P."/>
            <person name="Fischer K."/>
            <person name="Cook A.M."/>
        </authorList>
    </citation>
    <scope>NUCLEOTIDE SEQUENCE [LARGE SCALE GENOMIC DNA]</scope>
    <source>
        <strain evidence="2">DSM 14801 / SPH-1</strain>
    </source>
</reference>
<evidence type="ECO:0000313" key="1">
    <source>
        <dbReference type="EMBL" id="ABX36506.1"/>
    </source>
</evidence>
<name>A9BLM1_DELAS</name>
<evidence type="ECO:0000313" key="2">
    <source>
        <dbReference type="Proteomes" id="UP000000784"/>
    </source>
</evidence>
<gene>
    <name evidence="1" type="ordered locus">Daci_3875</name>
</gene>
<dbReference type="AlphaFoldDB" id="A9BLM1"/>
<proteinExistence type="predicted"/>
<sequence length="79" mass="8851">MHSFLCLCFVGDGILNILIPIHVSQLLRNFVIGILAFKILVFHSLGDGICISFYSFIEVSRVLRDSFSSVLYRQVCPSA</sequence>
<keyword evidence="2" id="KW-1185">Reference proteome</keyword>
<dbReference type="HOGENOM" id="CLU_2600284_0_0_4"/>